<keyword evidence="2" id="KW-0372">Hormone</keyword>
<evidence type="ECO:0000256" key="4">
    <source>
        <dbReference type="ARBA" id="ARBA00023157"/>
    </source>
</evidence>
<protein>
    <submittedName>
        <fullName evidence="6">Rapid alkalinization factor</fullName>
    </submittedName>
</protein>
<dbReference type="Proteomes" id="UP001179952">
    <property type="component" value="Unassembled WGS sequence"/>
</dbReference>
<dbReference type="EMBL" id="JAUJYN010000001">
    <property type="protein sequence ID" value="KAK1280791.1"/>
    <property type="molecule type" value="Genomic_DNA"/>
</dbReference>
<evidence type="ECO:0000313" key="7">
    <source>
        <dbReference type="Proteomes" id="UP001179952"/>
    </source>
</evidence>
<evidence type="ECO:0000256" key="1">
    <source>
        <dbReference type="ARBA" id="ARBA00009178"/>
    </source>
</evidence>
<feature type="chain" id="PRO_5043586343" evidence="5">
    <location>
        <begin position="30"/>
        <end position="121"/>
    </location>
</feature>
<gene>
    <name evidence="6" type="ORF">QJS04_geneDACA019702</name>
</gene>
<evidence type="ECO:0000313" key="6">
    <source>
        <dbReference type="EMBL" id="KAK1280791.1"/>
    </source>
</evidence>
<comment type="caution">
    <text evidence="6">The sequence shown here is derived from an EMBL/GenBank/DDBJ whole genome shotgun (WGS) entry which is preliminary data.</text>
</comment>
<keyword evidence="7" id="KW-1185">Reference proteome</keyword>
<dbReference type="AlphaFoldDB" id="A0AAV9BWX3"/>
<organism evidence="6 7">
    <name type="scientific">Acorus gramineus</name>
    <name type="common">Dwarf sweet flag</name>
    <dbReference type="NCBI Taxonomy" id="55184"/>
    <lineage>
        <taxon>Eukaryota</taxon>
        <taxon>Viridiplantae</taxon>
        <taxon>Streptophyta</taxon>
        <taxon>Embryophyta</taxon>
        <taxon>Tracheophyta</taxon>
        <taxon>Spermatophyta</taxon>
        <taxon>Magnoliopsida</taxon>
        <taxon>Liliopsida</taxon>
        <taxon>Acoraceae</taxon>
        <taxon>Acorus</taxon>
    </lineage>
</organism>
<name>A0AAV9BWX3_ACOGR</name>
<reference evidence="6" key="2">
    <citation type="submission" date="2023-06" db="EMBL/GenBank/DDBJ databases">
        <authorList>
            <person name="Ma L."/>
            <person name="Liu K.-W."/>
            <person name="Li Z."/>
            <person name="Hsiao Y.-Y."/>
            <person name="Qi Y."/>
            <person name="Fu T."/>
            <person name="Tang G."/>
            <person name="Zhang D."/>
            <person name="Sun W.-H."/>
            <person name="Liu D.-K."/>
            <person name="Li Y."/>
            <person name="Chen G.-Z."/>
            <person name="Liu X.-D."/>
            <person name="Liao X.-Y."/>
            <person name="Jiang Y.-T."/>
            <person name="Yu X."/>
            <person name="Hao Y."/>
            <person name="Huang J."/>
            <person name="Zhao X.-W."/>
            <person name="Ke S."/>
            <person name="Chen Y.-Y."/>
            <person name="Wu W.-L."/>
            <person name="Hsu J.-L."/>
            <person name="Lin Y.-F."/>
            <person name="Huang M.-D."/>
            <person name="Li C.-Y."/>
            <person name="Huang L."/>
            <person name="Wang Z.-W."/>
            <person name="Zhao X."/>
            <person name="Zhong W.-Y."/>
            <person name="Peng D.-H."/>
            <person name="Ahmad S."/>
            <person name="Lan S."/>
            <person name="Zhang J.-S."/>
            <person name="Tsai W.-C."/>
            <person name="Van De Peer Y."/>
            <person name="Liu Z.-J."/>
        </authorList>
    </citation>
    <scope>NUCLEOTIDE SEQUENCE</scope>
    <source>
        <strain evidence="6">SCP</strain>
        <tissue evidence="6">Leaves</tissue>
    </source>
</reference>
<dbReference type="GO" id="GO:0009506">
    <property type="term" value="C:plasmodesma"/>
    <property type="evidence" value="ECO:0007669"/>
    <property type="project" value="TreeGrafter"/>
</dbReference>
<accession>A0AAV9BWX3</accession>
<reference evidence="6" key="1">
    <citation type="journal article" date="2023" name="Nat. Commun.">
        <title>Diploid and tetraploid genomes of Acorus and the evolution of monocots.</title>
        <authorList>
            <person name="Ma L."/>
            <person name="Liu K.W."/>
            <person name="Li Z."/>
            <person name="Hsiao Y.Y."/>
            <person name="Qi Y."/>
            <person name="Fu T."/>
            <person name="Tang G.D."/>
            <person name="Zhang D."/>
            <person name="Sun W.H."/>
            <person name="Liu D.K."/>
            <person name="Li Y."/>
            <person name="Chen G.Z."/>
            <person name="Liu X.D."/>
            <person name="Liao X.Y."/>
            <person name="Jiang Y.T."/>
            <person name="Yu X."/>
            <person name="Hao Y."/>
            <person name="Huang J."/>
            <person name="Zhao X.W."/>
            <person name="Ke S."/>
            <person name="Chen Y.Y."/>
            <person name="Wu W.L."/>
            <person name="Hsu J.L."/>
            <person name="Lin Y.F."/>
            <person name="Huang M.D."/>
            <person name="Li C.Y."/>
            <person name="Huang L."/>
            <person name="Wang Z.W."/>
            <person name="Zhao X."/>
            <person name="Zhong W.Y."/>
            <person name="Peng D.H."/>
            <person name="Ahmad S."/>
            <person name="Lan S."/>
            <person name="Zhang J.S."/>
            <person name="Tsai W.C."/>
            <person name="Van de Peer Y."/>
            <person name="Liu Z.J."/>
        </authorList>
    </citation>
    <scope>NUCLEOTIDE SEQUENCE</scope>
    <source>
        <strain evidence="6">SCP</strain>
    </source>
</reference>
<dbReference type="Pfam" id="PF05498">
    <property type="entry name" value="RALF"/>
    <property type="match status" value="1"/>
</dbReference>
<dbReference type="InterPro" id="IPR008801">
    <property type="entry name" value="RALF"/>
</dbReference>
<dbReference type="PANTHER" id="PTHR33136">
    <property type="entry name" value="RAPID ALKALINIZATION FACTOR-LIKE"/>
    <property type="match status" value="1"/>
</dbReference>
<keyword evidence="4" id="KW-1015">Disulfide bond</keyword>
<feature type="signal peptide" evidence="5">
    <location>
        <begin position="1"/>
        <end position="29"/>
    </location>
</feature>
<evidence type="ECO:0000256" key="2">
    <source>
        <dbReference type="ARBA" id="ARBA00022702"/>
    </source>
</evidence>
<evidence type="ECO:0000256" key="5">
    <source>
        <dbReference type="SAM" id="SignalP"/>
    </source>
</evidence>
<dbReference type="GO" id="GO:0005179">
    <property type="term" value="F:hormone activity"/>
    <property type="evidence" value="ECO:0007669"/>
    <property type="project" value="UniProtKB-KW"/>
</dbReference>
<keyword evidence="3 5" id="KW-0732">Signal</keyword>
<sequence>MAAIAARPLLLLALIAVAAIFASTVTVEAGEDYRMGWIPAVRRSGCQGGTIGGCFEGEEFEMENEINRRILATSQYISYGALKRDSTPCSRRGASYYNCRPGAQANPYSRGCSAITRCRPA</sequence>
<dbReference type="GO" id="GO:0019722">
    <property type="term" value="P:calcium-mediated signaling"/>
    <property type="evidence" value="ECO:0007669"/>
    <property type="project" value="TreeGrafter"/>
</dbReference>
<dbReference type="PANTHER" id="PTHR33136:SF13">
    <property type="entry name" value="OS10G0328900 PROTEIN"/>
    <property type="match status" value="1"/>
</dbReference>
<proteinExistence type="inferred from homology"/>
<comment type="similarity">
    <text evidence="1">Belongs to the plant rapid alkalinization factor (RALF) family.</text>
</comment>
<evidence type="ECO:0000256" key="3">
    <source>
        <dbReference type="ARBA" id="ARBA00022729"/>
    </source>
</evidence>